<dbReference type="PANTHER" id="PTHR44080">
    <property type="entry name" value="E3 UBIQUITIN-PROTEIN LIGASE COP1"/>
    <property type="match status" value="1"/>
</dbReference>
<dbReference type="InterPro" id="IPR001680">
    <property type="entry name" value="WD40_rpt"/>
</dbReference>
<comment type="caution">
    <text evidence="5">The sequence shown here is derived from an EMBL/GenBank/DDBJ whole genome shotgun (WGS) entry which is preliminary data.</text>
</comment>
<dbReference type="Gene3D" id="2.130.10.10">
    <property type="entry name" value="YVTN repeat-like/Quinoprotein amine dehydrogenase"/>
    <property type="match status" value="2"/>
</dbReference>
<feature type="repeat" description="WD" evidence="3">
    <location>
        <begin position="518"/>
        <end position="558"/>
    </location>
</feature>
<evidence type="ECO:0000256" key="1">
    <source>
        <dbReference type="ARBA" id="ARBA00022574"/>
    </source>
</evidence>
<name>A0AAW2MB70_9LAMI</name>
<evidence type="ECO:0000313" key="5">
    <source>
        <dbReference type="EMBL" id="KAL0328744.1"/>
    </source>
</evidence>
<dbReference type="SMART" id="SM00320">
    <property type="entry name" value="WD40"/>
    <property type="match status" value="6"/>
</dbReference>
<feature type="region of interest" description="Disordered" evidence="4">
    <location>
        <begin position="1"/>
        <end position="34"/>
    </location>
</feature>
<evidence type="ECO:0000256" key="2">
    <source>
        <dbReference type="ARBA" id="ARBA00022737"/>
    </source>
</evidence>
<sequence>MGGQTTSIAGALVPTVKSEPADSSPEAPPEKVQDVEEVDKDILCPICMQIIKDAFLTILVPRLCLLQRRSVAGFLNVQKLICDALLTKTSARQIAKTGTPLEQLRQALEQGCEASVKELESLLYLIAEKKSKMEREEAETNLQILLDFLHCLKKKKLDELSEIQSDLQYIKEDIHAVERRRIELCRRRDRYSAKLRMLIEDPPSKLALPLLMDKHCGLSVSRTAMAPGQGRMSSGGSQNRKVDGKSSTSPLILRKDSYGGSDTQSLTHSGLALARKRRVHAQFNDLQDCYLQKRRYWARLSSEKQERDRQGSSLEGYSEGLEDFQSVLSTFTRYSRLRVVAELRHGDQLILNQVTDSKKWVTFHEIGTSVRFMVFSFQSILIECIEFDRDDELFATAGVSRRIKIFEFSSVVNEPSDVQCPVAEMSTRSKLSCLSWNKYAKNHIASSDYEGIVTVWDVTTRQSVMEYEEHEKRAWSVDFSRTEPSMLVSGSDDCKVGSADHHIHYYDLRKISQPLHIFSGHRKAVSYVKFLSNNELASASTDSTLRLWDVNENVPLRVFRGHANEKNFVGLTVNSEYIACGSETNEVFVYHKAISRPAAWHRFVSTDTDEADEDAGSYFISAVCWKSDSPTMLTANSQGTIKLFVGFHKEYSCNWISASEIGIVANFHVDPFVLCAIKSVVSVLIAPNQAVEG</sequence>
<dbReference type="InterPro" id="IPR036322">
    <property type="entry name" value="WD40_repeat_dom_sf"/>
</dbReference>
<proteinExistence type="predicted"/>
<dbReference type="GO" id="GO:0061630">
    <property type="term" value="F:ubiquitin protein ligase activity"/>
    <property type="evidence" value="ECO:0007669"/>
    <property type="project" value="InterPro"/>
</dbReference>
<dbReference type="InterPro" id="IPR042755">
    <property type="entry name" value="COP1"/>
</dbReference>
<dbReference type="Pfam" id="PF00400">
    <property type="entry name" value="WD40"/>
    <property type="match status" value="2"/>
</dbReference>
<gene>
    <name evidence="5" type="ORF">Scaly_2307000</name>
</gene>
<dbReference type="InterPro" id="IPR019775">
    <property type="entry name" value="WD40_repeat_CS"/>
</dbReference>
<dbReference type="GO" id="GO:0043161">
    <property type="term" value="P:proteasome-mediated ubiquitin-dependent protein catabolic process"/>
    <property type="evidence" value="ECO:0007669"/>
    <property type="project" value="TreeGrafter"/>
</dbReference>
<reference evidence="5" key="2">
    <citation type="journal article" date="2024" name="Plant">
        <title>Genomic evolution and insights into agronomic trait innovations of Sesamum species.</title>
        <authorList>
            <person name="Miao H."/>
            <person name="Wang L."/>
            <person name="Qu L."/>
            <person name="Liu H."/>
            <person name="Sun Y."/>
            <person name="Le M."/>
            <person name="Wang Q."/>
            <person name="Wei S."/>
            <person name="Zheng Y."/>
            <person name="Lin W."/>
            <person name="Duan Y."/>
            <person name="Cao H."/>
            <person name="Xiong S."/>
            <person name="Wang X."/>
            <person name="Wei L."/>
            <person name="Li C."/>
            <person name="Ma Q."/>
            <person name="Ju M."/>
            <person name="Zhao R."/>
            <person name="Li G."/>
            <person name="Mu C."/>
            <person name="Tian Q."/>
            <person name="Mei H."/>
            <person name="Zhang T."/>
            <person name="Gao T."/>
            <person name="Zhang H."/>
        </authorList>
    </citation>
    <scope>NUCLEOTIDE SEQUENCE</scope>
    <source>
        <strain evidence="5">KEN8</strain>
    </source>
</reference>
<evidence type="ECO:0000256" key="4">
    <source>
        <dbReference type="SAM" id="MobiDB-lite"/>
    </source>
</evidence>
<evidence type="ECO:0000256" key="3">
    <source>
        <dbReference type="PROSITE-ProRule" id="PRU00221"/>
    </source>
</evidence>
<organism evidence="5">
    <name type="scientific">Sesamum calycinum</name>
    <dbReference type="NCBI Taxonomy" id="2727403"/>
    <lineage>
        <taxon>Eukaryota</taxon>
        <taxon>Viridiplantae</taxon>
        <taxon>Streptophyta</taxon>
        <taxon>Embryophyta</taxon>
        <taxon>Tracheophyta</taxon>
        <taxon>Spermatophyta</taxon>
        <taxon>Magnoliopsida</taxon>
        <taxon>eudicotyledons</taxon>
        <taxon>Gunneridae</taxon>
        <taxon>Pentapetalae</taxon>
        <taxon>asterids</taxon>
        <taxon>lamiids</taxon>
        <taxon>Lamiales</taxon>
        <taxon>Pedaliaceae</taxon>
        <taxon>Sesamum</taxon>
    </lineage>
</organism>
<dbReference type="PROSITE" id="PS50082">
    <property type="entry name" value="WD_REPEATS_2"/>
    <property type="match status" value="1"/>
</dbReference>
<reference evidence="5" key="1">
    <citation type="submission" date="2020-06" db="EMBL/GenBank/DDBJ databases">
        <authorList>
            <person name="Li T."/>
            <person name="Hu X."/>
            <person name="Zhang T."/>
            <person name="Song X."/>
            <person name="Zhang H."/>
            <person name="Dai N."/>
            <person name="Sheng W."/>
            <person name="Hou X."/>
            <person name="Wei L."/>
        </authorList>
    </citation>
    <scope>NUCLEOTIDE SEQUENCE</scope>
    <source>
        <strain evidence="5">KEN8</strain>
        <tissue evidence="5">Leaf</tissue>
    </source>
</reference>
<accession>A0AAW2MB70</accession>
<dbReference type="SUPFAM" id="SSF50978">
    <property type="entry name" value="WD40 repeat-like"/>
    <property type="match status" value="1"/>
</dbReference>
<keyword evidence="1 3" id="KW-0853">WD repeat</keyword>
<dbReference type="PROSITE" id="PS50294">
    <property type="entry name" value="WD_REPEATS_REGION"/>
    <property type="match status" value="1"/>
</dbReference>
<keyword evidence="2" id="KW-0677">Repeat</keyword>
<dbReference type="InterPro" id="IPR015943">
    <property type="entry name" value="WD40/YVTN_repeat-like_dom_sf"/>
</dbReference>
<dbReference type="EMBL" id="JACGWM010000014">
    <property type="protein sequence ID" value="KAL0328744.1"/>
    <property type="molecule type" value="Genomic_DNA"/>
</dbReference>
<dbReference type="AlphaFoldDB" id="A0AAW2MB70"/>
<feature type="region of interest" description="Disordered" evidence="4">
    <location>
        <begin position="225"/>
        <end position="266"/>
    </location>
</feature>
<dbReference type="PROSITE" id="PS00678">
    <property type="entry name" value="WD_REPEATS_1"/>
    <property type="match status" value="1"/>
</dbReference>
<dbReference type="PANTHER" id="PTHR44080:SF8">
    <property type="entry name" value="E3 UBIQUITIN-PROTEIN LIGASE COP1-LIKE"/>
    <property type="match status" value="1"/>
</dbReference>
<protein>
    <submittedName>
        <fullName evidence="5">E3 ubiquitin-protein ligase COP1</fullName>
    </submittedName>
</protein>
<feature type="compositionally biased region" description="Polar residues" evidence="4">
    <location>
        <begin position="231"/>
        <end position="250"/>
    </location>
</feature>